<comment type="caution">
    <text evidence="1">The sequence shown here is derived from an EMBL/GenBank/DDBJ whole genome shotgun (WGS) entry which is preliminary data.</text>
</comment>
<reference evidence="1" key="1">
    <citation type="submission" date="2023-07" db="EMBL/GenBank/DDBJ databases">
        <title>Black Yeasts Isolated from many extreme environments.</title>
        <authorList>
            <person name="Coleine C."/>
            <person name="Stajich J.E."/>
            <person name="Selbmann L."/>
        </authorList>
    </citation>
    <scope>NUCLEOTIDE SEQUENCE</scope>
    <source>
        <strain evidence="1">CCFEE 5485</strain>
    </source>
</reference>
<name>A0AAE0WV78_9PEZI</name>
<dbReference type="PANTHER" id="PTHR42085:SF2">
    <property type="entry name" value="F-BOX DOMAIN-CONTAINING PROTEIN"/>
    <property type="match status" value="1"/>
</dbReference>
<dbReference type="AlphaFoldDB" id="A0AAE0WV78"/>
<dbReference type="EMBL" id="JAUTXT010000005">
    <property type="protein sequence ID" value="KAK3678219.1"/>
    <property type="molecule type" value="Genomic_DNA"/>
</dbReference>
<accession>A0AAE0WV78</accession>
<evidence type="ECO:0000313" key="2">
    <source>
        <dbReference type="Proteomes" id="UP001274830"/>
    </source>
</evidence>
<dbReference type="Proteomes" id="UP001274830">
    <property type="component" value="Unassembled WGS sequence"/>
</dbReference>
<dbReference type="InterPro" id="IPR038883">
    <property type="entry name" value="AN11006-like"/>
</dbReference>
<keyword evidence="2" id="KW-1185">Reference proteome</keyword>
<evidence type="ECO:0000313" key="1">
    <source>
        <dbReference type="EMBL" id="KAK3678219.1"/>
    </source>
</evidence>
<dbReference type="PANTHER" id="PTHR42085">
    <property type="entry name" value="F-BOX DOMAIN-CONTAINING PROTEIN"/>
    <property type="match status" value="1"/>
</dbReference>
<sequence length="215" mass="24176">MPIEIRLQIYAFIFASSKHITISKDHAIPPKRYPPLLPTCKKLHNEAYQEFLAHIAFGANSTKEASSWLRNLPQQYVTKIRQLRIASIKGIQSPLDRHWNPSHRCQVRHVGRGGARGTVTTLWGPLSSSPPTSSNHVAEWRQNLIDEIRGFTKTLARYGLPSSAVLVALPMPPLDGRAAWVGIEDLIEGLWEKKQVLEMVWFVSCSVHASTGNIR</sequence>
<proteinExistence type="predicted"/>
<gene>
    <name evidence="1" type="ORF">LTR78_002315</name>
</gene>
<protein>
    <submittedName>
        <fullName evidence="1">Uncharacterized protein</fullName>
    </submittedName>
</protein>
<organism evidence="1 2">
    <name type="scientific">Recurvomyces mirabilis</name>
    <dbReference type="NCBI Taxonomy" id="574656"/>
    <lineage>
        <taxon>Eukaryota</taxon>
        <taxon>Fungi</taxon>
        <taxon>Dikarya</taxon>
        <taxon>Ascomycota</taxon>
        <taxon>Pezizomycotina</taxon>
        <taxon>Dothideomycetes</taxon>
        <taxon>Dothideomycetidae</taxon>
        <taxon>Mycosphaerellales</taxon>
        <taxon>Teratosphaeriaceae</taxon>
        <taxon>Recurvomyces</taxon>
    </lineage>
</organism>